<evidence type="ECO:0000256" key="1">
    <source>
        <dbReference type="SAM" id="SignalP"/>
    </source>
</evidence>
<evidence type="ECO:0000313" key="2">
    <source>
        <dbReference type="EMBL" id="KAF0983380.1"/>
    </source>
</evidence>
<comment type="caution">
    <text evidence="2">The sequence shown here is derived from an EMBL/GenBank/DDBJ whole genome shotgun (WGS) entry which is preliminary data.</text>
</comment>
<dbReference type="OMA" id="VTIDECE"/>
<dbReference type="Proteomes" id="UP000444721">
    <property type="component" value="Unassembled WGS sequence"/>
</dbReference>
<feature type="signal peptide" evidence="1">
    <location>
        <begin position="1"/>
        <end position="22"/>
    </location>
</feature>
<feature type="chain" id="PRO_5025354449" evidence="1">
    <location>
        <begin position="23"/>
        <end position="827"/>
    </location>
</feature>
<dbReference type="SUPFAM" id="SSF52047">
    <property type="entry name" value="RNI-like"/>
    <property type="match status" value="1"/>
</dbReference>
<organism evidence="2 3">
    <name type="scientific">Naegleria fowleri</name>
    <name type="common">Brain eating amoeba</name>
    <dbReference type="NCBI Taxonomy" id="5763"/>
    <lineage>
        <taxon>Eukaryota</taxon>
        <taxon>Discoba</taxon>
        <taxon>Heterolobosea</taxon>
        <taxon>Tetramitia</taxon>
        <taxon>Eutetramitia</taxon>
        <taxon>Vahlkampfiidae</taxon>
        <taxon>Naegleria</taxon>
    </lineage>
</organism>
<dbReference type="RefSeq" id="XP_044568093.1">
    <property type="nucleotide sequence ID" value="XM_044700744.1"/>
</dbReference>
<dbReference type="VEuPathDB" id="AmoebaDB:NfTy_012220"/>
<dbReference type="PROSITE" id="PS51257">
    <property type="entry name" value="PROKAR_LIPOPROTEIN"/>
    <property type="match status" value="1"/>
</dbReference>
<dbReference type="VEuPathDB" id="AmoebaDB:FDP41_010445"/>
<gene>
    <name evidence="2" type="ORF">FDP41_010445</name>
</gene>
<name>A0A6A5CCQ2_NAEFO</name>
<dbReference type="VEuPathDB" id="AmoebaDB:NF0127590"/>
<keyword evidence="3" id="KW-1185">Reference proteome</keyword>
<reference evidence="2 3" key="1">
    <citation type="journal article" date="2019" name="Sci. Rep.">
        <title>Nanopore sequencing improves the draft genome of the human pathogenic amoeba Naegleria fowleri.</title>
        <authorList>
            <person name="Liechti N."/>
            <person name="Schurch N."/>
            <person name="Bruggmann R."/>
            <person name="Wittwer M."/>
        </authorList>
    </citation>
    <scope>NUCLEOTIDE SEQUENCE [LARGE SCALE GENOMIC DNA]</scope>
    <source>
        <strain evidence="2 3">ATCC 30894</strain>
    </source>
</reference>
<evidence type="ECO:0000313" key="3">
    <source>
        <dbReference type="Proteomes" id="UP000444721"/>
    </source>
</evidence>
<dbReference type="OrthoDB" id="10563892at2759"/>
<dbReference type="EMBL" id="VFQX01000006">
    <property type="protein sequence ID" value="KAF0983380.1"/>
    <property type="molecule type" value="Genomic_DNA"/>
</dbReference>
<protein>
    <submittedName>
        <fullName evidence="2">Uncharacterized protein</fullName>
    </submittedName>
</protein>
<accession>A0A6A5CCQ2</accession>
<dbReference type="AlphaFoldDB" id="A0A6A5CCQ2"/>
<sequence>MIQHLTRDCLAVICSFLLGCYSYYDHSTLGTITSSDDEKTSGDSSFENNSSSAVSSLTHLKDVIPILSLMHTHPSLHENIYHNEMIWSHLTIPIPDFLQSKSILNCLTAELEDGDVKIISDRDEKIFKLMHQSLETLCDTSLIKKVVLTTILDAKLRNRDDELMDFTGYVIRAFPNVEELKLTTKFNPEQTLFKYPTTHNKSNIPFWKNLKKISVSDYDSLNFFLNHPQLEHLESVSLYDARKKKETIQLVTCNSKIKNIEILSLISIADVENLVSVSQRVNVLKISERSSTFNFSSFLKDTLTKFDNLRILSMSFPSFSSYGSNSHSIELSVDFPSLEEASFRFLNESNASTLIFKQVTARKLKFLTFSNCCLETNSDTSQVKLPRVTNLQFCNVVCNKCDFWTSLPFLSTFFASYISTYYGVTPSSNKYEFRNQNYLRNITISGACESVIIDNSCRELKKISLSHTNNVDIQLEDISLSYLKMEHISGIFNVQVKECEKLILRNMVESKDCSLNIDRVQNLEESFEQSDRIAHHKGILNVNLVKVGLQENRTSDERLKSYLLSFGKVDNIQIITSTMNGAVTKAISKIYSVSSREYLLDTLIPMLVQPISYLDRVTHVENIAPTYGLESLTITQNNQCKIHAIPSLKQLHVLSSRIWTSKNYDILVDFDTFPDLHSLSLAKHDMFSPKQVFANLKRLRLTEITQITLRLNLFPNLKELIVFGKPSKMKVELGTDTLELPNLVIFNIYGIDTLEFTSLHSMKAPKLRELVIQNINDLNLGCNALSPQYQEENWPVLLHCTIQENKEIATIKDEKNKKQQHNKCTIA</sequence>
<keyword evidence="1" id="KW-0732">Signal</keyword>
<dbReference type="GeneID" id="68117660"/>
<proteinExistence type="predicted"/>